<dbReference type="SUPFAM" id="SSF52540">
    <property type="entry name" value="P-loop containing nucleoside triphosphate hydrolases"/>
    <property type="match status" value="1"/>
</dbReference>
<dbReference type="GO" id="GO:0006355">
    <property type="term" value="P:regulation of DNA-templated transcription"/>
    <property type="evidence" value="ECO:0007669"/>
    <property type="project" value="InterPro"/>
</dbReference>
<dbReference type="InterPro" id="IPR041664">
    <property type="entry name" value="AAA_16"/>
</dbReference>
<keyword evidence="2" id="KW-0067">ATP-binding</keyword>
<dbReference type="InterPro" id="IPR000792">
    <property type="entry name" value="Tscrpt_reg_LuxR_C"/>
</dbReference>
<dbReference type="GO" id="GO:0004016">
    <property type="term" value="F:adenylate cyclase activity"/>
    <property type="evidence" value="ECO:0007669"/>
    <property type="project" value="TreeGrafter"/>
</dbReference>
<dbReference type="EMBL" id="CP114014">
    <property type="protein sequence ID" value="XAY08557.1"/>
    <property type="molecule type" value="Genomic_DNA"/>
</dbReference>
<dbReference type="PANTHER" id="PTHR16305:SF35">
    <property type="entry name" value="TRANSCRIPTIONAL ACTIVATOR DOMAIN"/>
    <property type="match status" value="1"/>
</dbReference>
<protein>
    <recommendedName>
        <fullName evidence="3">HTH luxR-type domain-containing protein</fullName>
    </recommendedName>
</protein>
<evidence type="ECO:0000313" key="4">
    <source>
        <dbReference type="EMBL" id="XAY08557.1"/>
    </source>
</evidence>
<dbReference type="PROSITE" id="PS00622">
    <property type="entry name" value="HTH_LUXR_1"/>
    <property type="match status" value="1"/>
</dbReference>
<dbReference type="InterPro" id="IPR027417">
    <property type="entry name" value="P-loop_NTPase"/>
</dbReference>
<name>A0AAU7B3U0_9ACTN</name>
<dbReference type="GO" id="GO:0003677">
    <property type="term" value="F:DNA binding"/>
    <property type="evidence" value="ECO:0007669"/>
    <property type="project" value="InterPro"/>
</dbReference>
<dbReference type="InterPro" id="IPR011990">
    <property type="entry name" value="TPR-like_helical_dom_sf"/>
</dbReference>
<feature type="domain" description="HTH luxR-type" evidence="3">
    <location>
        <begin position="869"/>
        <end position="933"/>
    </location>
</feature>
<dbReference type="Gene3D" id="1.10.10.10">
    <property type="entry name" value="Winged helix-like DNA-binding domain superfamily/Winged helix DNA-binding domain"/>
    <property type="match status" value="1"/>
</dbReference>
<dbReference type="SUPFAM" id="SSF46894">
    <property type="entry name" value="C-terminal effector domain of the bipartite response regulators"/>
    <property type="match status" value="1"/>
</dbReference>
<dbReference type="PRINTS" id="PR00038">
    <property type="entry name" value="HTHLUXR"/>
</dbReference>
<dbReference type="Pfam" id="PF13191">
    <property type="entry name" value="AAA_16"/>
    <property type="match status" value="1"/>
</dbReference>
<dbReference type="InterPro" id="IPR036388">
    <property type="entry name" value="WH-like_DNA-bd_sf"/>
</dbReference>
<keyword evidence="1" id="KW-0547">Nucleotide-binding</keyword>
<dbReference type="KEGG" id="parq:DSM112329_05459"/>
<reference evidence="4" key="1">
    <citation type="submission" date="2022-12" db="EMBL/GenBank/DDBJ databases">
        <title>Paraconexibacter alkalitolerans sp. nov. and Baekduia alba sp. nov., isolated from soil and emended description of the genera Paraconexibacter (Chun et al., 2020) and Baekduia (An et al., 2020).</title>
        <authorList>
            <person name="Vieira S."/>
            <person name="Huber K.J."/>
            <person name="Geppert A."/>
            <person name="Wolf J."/>
            <person name="Neumann-Schaal M."/>
            <person name="Muesken M."/>
            <person name="Overmann J."/>
        </authorList>
    </citation>
    <scope>NUCLEOTIDE SEQUENCE</scope>
    <source>
        <strain evidence="4">AEG42_29</strain>
    </source>
</reference>
<dbReference type="Pfam" id="PF00196">
    <property type="entry name" value="GerE"/>
    <property type="match status" value="1"/>
</dbReference>
<evidence type="ECO:0000256" key="1">
    <source>
        <dbReference type="ARBA" id="ARBA00022741"/>
    </source>
</evidence>
<dbReference type="AlphaFoldDB" id="A0AAU7B3U0"/>
<dbReference type="RefSeq" id="WP_354699734.1">
    <property type="nucleotide sequence ID" value="NZ_CP114014.1"/>
</dbReference>
<dbReference type="PROSITE" id="PS50043">
    <property type="entry name" value="HTH_LUXR_2"/>
    <property type="match status" value="1"/>
</dbReference>
<dbReference type="GO" id="GO:0005524">
    <property type="term" value="F:ATP binding"/>
    <property type="evidence" value="ECO:0007669"/>
    <property type="project" value="UniProtKB-KW"/>
</dbReference>
<dbReference type="InterPro" id="IPR016032">
    <property type="entry name" value="Sig_transdc_resp-reg_C-effctor"/>
</dbReference>
<dbReference type="CDD" id="cd06170">
    <property type="entry name" value="LuxR_C_like"/>
    <property type="match status" value="1"/>
</dbReference>
<evidence type="ECO:0000256" key="2">
    <source>
        <dbReference type="ARBA" id="ARBA00022840"/>
    </source>
</evidence>
<dbReference type="SUPFAM" id="SSF48452">
    <property type="entry name" value="TPR-like"/>
    <property type="match status" value="1"/>
</dbReference>
<accession>A0AAU7B3U0</accession>
<gene>
    <name evidence="4" type="ORF">DSM112329_05459</name>
</gene>
<dbReference type="SMART" id="SM00421">
    <property type="entry name" value="HTH_LUXR"/>
    <property type="match status" value="1"/>
</dbReference>
<organism evidence="4">
    <name type="scientific">Paraconexibacter sp. AEG42_29</name>
    <dbReference type="NCBI Taxonomy" id="2997339"/>
    <lineage>
        <taxon>Bacteria</taxon>
        <taxon>Bacillati</taxon>
        <taxon>Actinomycetota</taxon>
        <taxon>Thermoleophilia</taxon>
        <taxon>Solirubrobacterales</taxon>
        <taxon>Paraconexibacteraceae</taxon>
        <taxon>Paraconexibacter</taxon>
    </lineage>
</organism>
<dbReference type="GO" id="GO:0005737">
    <property type="term" value="C:cytoplasm"/>
    <property type="evidence" value="ECO:0007669"/>
    <property type="project" value="TreeGrafter"/>
</dbReference>
<proteinExistence type="predicted"/>
<evidence type="ECO:0000259" key="3">
    <source>
        <dbReference type="PROSITE" id="PS50043"/>
    </source>
</evidence>
<sequence>MGDQRPPTGLLDREGPRRLLGDAFAGALDGRGSVVVVRGPAGIGKTALLTEARADAEEQGLRVLGARGAELERSFTFGVVRTLLEPPVRAATADEQASLLGGAAAPAAVALGLDTTSAVDASPVLFHALYWVVAGLCDRAPVALFVDDVHWSDAPSLRTLAFVANRARDHPLVLVLGIRDGAPCDDEPALDAIVDRALVIRLAGLSREAVALLLAEGTGEQPGPEAAAALQVATSGNPMFVLQAARMSREQVMEDPDEPWSVRAVSMVALARIGGLSRDAAAVAAAVAVLGDDVPPVHVTRFTQLDIAAVLTAADELAAAGLFDAGTRLALSHPLIAEALRGDGGPRALALAHHRAATILREAAAPPERVASHLLRTIPAGDPEIAALLVAAAEDADRRGAPAAAITYLTRALDEPPAPDVAAAVRQQLGVAQFRVGQLAEAVENLSGVSHDTTARLRTVATYATAAGFGGQRRAMVEVLHDAADHATDDADRRLALRSLAHYWSWWLPPNERRPFDLPPPAELSAETTAGRLALAAHTTFHTAIATREESVDIAIRALADGQLAWEAPSFAGLAANPLDVLLMAGHLEEFDRELAHVEAVARSTASGSAMHQAEIMRLASQVQAGDLPAALETVASMDRFVAASPGSEGKHVGRMAFAYRLETVLAHQGAEAADALMATEVDPRERAGAGELVAMWGFPSWALVHLACHRAPEALAAAREHRAFVERHEGHVLPVSWEGALPLALSAAGEAAEALAEAQKWLAEERRFGVPARIAAALRILARVDPSRSIALLEEALALHDSAGFMRLEHARAHIDLGVALRRAGRRTDARGALERGADLATACQAGPLAGRAREELVALGARPRKLAFSGVDSLTASERRIVDLVVAGHTNRQVAEELFVTIKTVEAHLGNAYRKLDVRSRADLRAILAPA</sequence>
<dbReference type="PANTHER" id="PTHR16305">
    <property type="entry name" value="TESTICULAR SOLUBLE ADENYLYL CYCLASE"/>
    <property type="match status" value="1"/>
</dbReference>